<feature type="transmembrane region" description="Helical" evidence="1">
    <location>
        <begin position="407"/>
        <end position="433"/>
    </location>
</feature>
<dbReference type="Ensembl" id="ENSLOCT00000009780.1">
    <property type="protein sequence ID" value="ENSLOCP00000009769.1"/>
    <property type="gene ID" value="ENSLOCG00000008047.1"/>
</dbReference>
<dbReference type="HOGENOM" id="CLU_629967_0_0_1"/>
<dbReference type="GeneTree" id="ENSGT00940000155624"/>
<dbReference type="eggNOG" id="KOG0059">
    <property type="taxonomic scope" value="Eukaryota"/>
</dbReference>
<dbReference type="InParanoid" id="W5MN10"/>
<evidence type="ECO:0008006" key="4">
    <source>
        <dbReference type="Google" id="ProtNLM"/>
    </source>
</evidence>
<keyword evidence="1" id="KW-0812">Transmembrane</keyword>
<dbReference type="Proteomes" id="UP000018468">
    <property type="component" value="Linkage group LG10"/>
</dbReference>
<evidence type="ECO:0000313" key="2">
    <source>
        <dbReference type="Ensembl" id="ENSLOCP00000009769.1"/>
    </source>
</evidence>
<dbReference type="InterPro" id="IPR026082">
    <property type="entry name" value="ABCA"/>
</dbReference>
<dbReference type="AlphaFoldDB" id="W5MN10"/>
<dbReference type="PANTHER" id="PTHR19229">
    <property type="entry name" value="ATP-BINDING CASSETTE TRANSPORTER SUBFAMILY A ABCA"/>
    <property type="match status" value="1"/>
</dbReference>
<sequence>MRSSFKDLLQVLYPLFQDGGPSSFSQLMNSVSDLFCGYPEGGGTRVFSFNWYEDNNYKAFLGINNTHGKAHYIYDKTTTPFCNALMQNLESNPVTKIVWNSVKPLLMGKILYAPDSPAVRQILKNANTTFEELERLRSMGKAWEEVSPQLWDFFQNSVQMNMIRNTIKNPTVADFIDRNLEDTELSSKDILNFLYNGPPEDRPEDMPEFDWRNIFNLTDQVIRMFNDYGECLNLNKFVGHADEDQLTHQALYLLEENKFWAGLTFLDMYPWTDKLPAHLKFKIRMDIDAVERTNKIKDRYWDPGPRADPVEDLRYIWGGFAYLQDMIEHGIIKSQTNKDTLLGVYVQQIPYPCYVDDLFMLTLNRCFPIFMVLAWIYSVSMTVKGIVLEKELRLKDTLKTMGVSNGVIWCTWFIDSFIMMAASTTLLTIIIMVRA</sequence>
<evidence type="ECO:0000256" key="1">
    <source>
        <dbReference type="SAM" id="Phobius"/>
    </source>
</evidence>
<organism evidence="2 3">
    <name type="scientific">Lepisosteus oculatus</name>
    <name type="common">Spotted gar</name>
    <dbReference type="NCBI Taxonomy" id="7918"/>
    <lineage>
        <taxon>Eukaryota</taxon>
        <taxon>Metazoa</taxon>
        <taxon>Chordata</taxon>
        <taxon>Craniata</taxon>
        <taxon>Vertebrata</taxon>
        <taxon>Euteleostomi</taxon>
        <taxon>Actinopterygii</taxon>
        <taxon>Neopterygii</taxon>
        <taxon>Holostei</taxon>
        <taxon>Semionotiformes</taxon>
        <taxon>Lepisosteidae</taxon>
        <taxon>Lepisosteus</taxon>
    </lineage>
</organism>
<keyword evidence="3" id="KW-1185">Reference proteome</keyword>
<dbReference type="GO" id="GO:0140359">
    <property type="term" value="F:ABC-type transporter activity"/>
    <property type="evidence" value="ECO:0007669"/>
    <property type="project" value="InterPro"/>
</dbReference>
<dbReference type="EMBL" id="AHAT01016101">
    <property type="status" value="NOT_ANNOTATED_CDS"/>
    <property type="molecule type" value="Genomic_DNA"/>
</dbReference>
<keyword evidence="1" id="KW-0472">Membrane</keyword>
<reference evidence="3" key="1">
    <citation type="submission" date="2011-12" db="EMBL/GenBank/DDBJ databases">
        <title>The Draft Genome of Lepisosteus oculatus.</title>
        <authorList>
            <consortium name="The Broad Institute Genome Assembly &amp; Analysis Group"/>
            <consortium name="Computational R&amp;D Group"/>
            <consortium name="and Sequencing Platform"/>
            <person name="Di Palma F."/>
            <person name="Alfoldi J."/>
            <person name="Johnson J."/>
            <person name="Berlin A."/>
            <person name="Gnerre S."/>
            <person name="Jaffe D."/>
            <person name="MacCallum I."/>
            <person name="Young S."/>
            <person name="Walker B.J."/>
            <person name="Lander E.S."/>
            <person name="Lindblad-Toh K."/>
        </authorList>
    </citation>
    <scope>NUCLEOTIDE SEQUENCE [LARGE SCALE GENOMIC DNA]</scope>
</reference>
<dbReference type="Bgee" id="ENSLOCG00000008047">
    <property type="expression patterns" value="Expressed in camera-type eye and 1 other cell type or tissue"/>
</dbReference>
<protein>
    <recommendedName>
        <fullName evidence="4">ATP-binding cassette, sub-family A (ABC1), member 4b</fullName>
    </recommendedName>
</protein>
<dbReference type="GO" id="GO:0016020">
    <property type="term" value="C:membrane"/>
    <property type="evidence" value="ECO:0007669"/>
    <property type="project" value="InterPro"/>
</dbReference>
<reference evidence="2" key="3">
    <citation type="submission" date="2025-09" db="UniProtKB">
        <authorList>
            <consortium name="Ensembl"/>
        </authorList>
    </citation>
    <scope>IDENTIFICATION</scope>
</reference>
<dbReference type="PANTHER" id="PTHR19229:SF190">
    <property type="entry name" value="RETINAL-SPECIFIC PHOSPHOLIPID-TRANSPORTING ATPASE ABCA4"/>
    <property type="match status" value="1"/>
</dbReference>
<evidence type="ECO:0000313" key="3">
    <source>
        <dbReference type="Proteomes" id="UP000018468"/>
    </source>
</evidence>
<dbReference type="OMA" id="INNTHGK"/>
<keyword evidence="1" id="KW-1133">Transmembrane helix</keyword>
<reference evidence="2" key="2">
    <citation type="submission" date="2025-08" db="UniProtKB">
        <authorList>
            <consortium name="Ensembl"/>
        </authorList>
    </citation>
    <scope>IDENTIFICATION</scope>
</reference>
<dbReference type="STRING" id="7918.ENSLOCP00000009769"/>
<proteinExistence type="predicted"/>
<name>W5MN10_LEPOC</name>
<feature type="transmembrane region" description="Helical" evidence="1">
    <location>
        <begin position="367"/>
        <end position="387"/>
    </location>
</feature>
<dbReference type="EMBL" id="AHAT01016100">
    <property type="status" value="NOT_ANNOTATED_CDS"/>
    <property type="molecule type" value="Genomic_DNA"/>
</dbReference>
<accession>W5MN10</accession>
<dbReference type="EMBL" id="AHAT01016102">
    <property type="status" value="NOT_ANNOTATED_CDS"/>
    <property type="molecule type" value="Genomic_DNA"/>
</dbReference>